<proteinExistence type="predicted"/>
<keyword evidence="3" id="KW-1185">Reference proteome</keyword>
<comment type="caution">
    <text evidence="2">The sequence shown here is derived from an EMBL/GenBank/DDBJ whole genome shotgun (WGS) entry which is preliminary data.</text>
</comment>
<reference evidence="2 3" key="1">
    <citation type="submission" date="2019-03" db="EMBL/GenBank/DDBJ databases">
        <title>Paraburkholderia sp. 4M-K11, isolated from subtropical forest soil.</title>
        <authorList>
            <person name="Gao Z.-H."/>
            <person name="Qiu L.-H."/>
        </authorList>
    </citation>
    <scope>NUCLEOTIDE SEQUENCE [LARGE SCALE GENOMIC DNA]</scope>
    <source>
        <strain evidence="2 3">4M-K11</strain>
    </source>
</reference>
<dbReference type="OrthoDB" id="9112700at2"/>
<protein>
    <submittedName>
        <fullName evidence="2">Uncharacterized protein</fullName>
    </submittedName>
</protein>
<evidence type="ECO:0000313" key="2">
    <source>
        <dbReference type="EMBL" id="TDG25893.1"/>
    </source>
</evidence>
<name>A0A4R5MF72_9BURK</name>
<evidence type="ECO:0000313" key="3">
    <source>
        <dbReference type="Proteomes" id="UP000295722"/>
    </source>
</evidence>
<gene>
    <name evidence="2" type="ORF">EYW47_00540</name>
</gene>
<dbReference type="Proteomes" id="UP000295722">
    <property type="component" value="Unassembled WGS sequence"/>
</dbReference>
<organism evidence="2 3">
    <name type="scientific">Paraburkholderia silviterrae</name>
    <dbReference type="NCBI Taxonomy" id="2528715"/>
    <lineage>
        <taxon>Bacteria</taxon>
        <taxon>Pseudomonadati</taxon>
        <taxon>Pseudomonadota</taxon>
        <taxon>Betaproteobacteria</taxon>
        <taxon>Burkholderiales</taxon>
        <taxon>Burkholderiaceae</taxon>
        <taxon>Paraburkholderia</taxon>
    </lineage>
</organism>
<evidence type="ECO:0000256" key="1">
    <source>
        <dbReference type="SAM" id="MobiDB-lite"/>
    </source>
</evidence>
<dbReference type="AlphaFoldDB" id="A0A4R5MF72"/>
<feature type="region of interest" description="Disordered" evidence="1">
    <location>
        <begin position="55"/>
        <end position="75"/>
    </location>
</feature>
<accession>A0A4R5MF72</accession>
<sequence>MEHGTVRDIDAGTEHAGVLRDNQTVAFVVGKLTRYVALEDFAELGLKWKPLSTRGDMVPPECRREPIDSPQFFRT</sequence>
<dbReference type="EMBL" id="SMRP01000001">
    <property type="protein sequence ID" value="TDG25893.1"/>
    <property type="molecule type" value="Genomic_DNA"/>
</dbReference>
<dbReference type="RefSeq" id="WP_133192945.1">
    <property type="nucleotide sequence ID" value="NZ_JBHUCW010000015.1"/>
</dbReference>